<dbReference type="Proteomes" id="UP000317691">
    <property type="component" value="Unassembled WGS sequence"/>
</dbReference>
<dbReference type="AlphaFoldDB" id="A0A538TME7"/>
<accession>A0A538TME7</accession>
<proteinExistence type="predicted"/>
<organism evidence="1 2">
    <name type="scientific">Eiseniibacteriota bacterium</name>
    <dbReference type="NCBI Taxonomy" id="2212470"/>
    <lineage>
        <taxon>Bacteria</taxon>
        <taxon>Candidatus Eiseniibacteriota</taxon>
    </lineage>
</organism>
<dbReference type="Pfam" id="PF02620">
    <property type="entry name" value="YceD"/>
    <property type="match status" value="1"/>
</dbReference>
<protein>
    <submittedName>
        <fullName evidence="1">DUF177 domain-containing protein</fullName>
    </submittedName>
</protein>
<dbReference type="PANTHER" id="PTHR34374">
    <property type="entry name" value="LARGE RIBOSOMAL RNA SUBUNIT ACCUMULATION PROTEIN YCED HOMOLOG 1, CHLOROPLASTIC"/>
    <property type="match status" value="1"/>
</dbReference>
<dbReference type="InterPro" id="IPR003772">
    <property type="entry name" value="YceD"/>
</dbReference>
<reference evidence="1 2" key="1">
    <citation type="journal article" date="2019" name="Nat. Microbiol.">
        <title>Mediterranean grassland soil C-N compound turnover is dependent on rainfall and depth, and is mediated by genomically divergent microorganisms.</title>
        <authorList>
            <person name="Diamond S."/>
            <person name="Andeer P.F."/>
            <person name="Li Z."/>
            <person name="Crits-Christoph A."/>
            <person name="Burstein D."/>
            <person name="Anantharaman K."/>
            <person name="Lane K.R."/>
            <person name="Thomas B.C."/>
            <person name="Pan C."/>
            <person name="Northen T.R."/>
            <person name="Banfield J.F."/>
        </authorList>
    </citation>
    <scope>NUCLEOTIDE SEQUENCE [LARGE SCALE GENOMIC DNA]</scope>
    <source>
        <strain evidence="1">WS_9</strain>
    </source>
</reference>
<gene>
    <name evidence="1" type="ORF">E6K79_07105</name>
</gene>
<evidence type="ECO:0000313" key="1">
    <source>
        <dbReference type="EMBL" id="TMQ64798.1"/>
    </source>
</evidence>
<sequence>MQIDLRELADGQSHLTYEIQAPSVGLTPADLTVEGPLTLRLSLDRRGDEIWIRGKVQLVAHEECSRCLVEFSERLELEFEVFCAKVRNPNVASSRAADEEDGGVHFHDGRVLIIDEEIREAVILGIPMKPLCKESCAGLCPRCGEDRNQGPCRCARAAAG</sequence>
<dbReference type="EMBL" id="VBOZ01000017">
    <property type="protein sequence ID" value="TMQ64798.1"/>
    <property type="molecule type" value="Genomic_DNA"/>
</dbReference>
<evidence type="ECO:0000313" key="2">
    <source>
        <dbReference type="Proteomes" id="UP000317691"/>
    </source>
</evidence>
<dbReference type="PANTHER" id="PTHR34374:SF1">
    <property type="entry name" value="LARGE RIBOSOMAL RNA SUBUNIT ACCUMULATION PROTEIN YCED HOMOLOG 1, CHLOROPLASTIC"/>
    <property type="match status" value="1"/>
</dbReference>
<comment type="caution">
    <text evidence="1">The sequence shown here is derived from an EMBL/GenBank/DDBJ whole genome shotgun (WGS) entry which is preliminary data.</text>
</comment>
<name>A0A538TME7_UNCEI</name>